<keyword evidence="1" id="KW-0862">Zinc</keyword>
<dbReference type="Gene3D" id="3.30.160.60">
    <property type="entry name" value="Classic Zinc Finger"/>
    <property type="match status" value="1"/>
</dbReference>
<evidence type="ECO:0000313" key="4">
    <source>
        <dbReference type="EMBL" id="CAL8098692.1"/>
    </source>
</evidence>
<gene>
    <name evidence="4" type="ORF">ODALV1_LOCUS10025</name>
</gene>
<organism evidence="4 5">
    <name type="scientific">Orchesella dallaii</name>
    <dbReference type="NCBI Taxonomy" id="48710"/>
    <lineage>
        <taxon>Eukaryota</taxon>
        <taxon>Metazoa</taxon>
        <taxon>Ecdysozoa</taxon>
        <taxon>Arthropoda</taxon>
        <taxon>Hexapoda</taxon>
        <taxon>Collembola</taxon>
        <taxon>Entomobryomorpha</taxon>
        <taxon>Entomobryoidea</taxon>
        <taxon>Orchesellidae</taxon>
        <taxon>Orchesellinae</taxon>
        <taxon>Orchesella</taxon>
    </lineage>
</organism>
<evidence type="ECO:0000256" key="1">
    <source>
        <dbReference type="PROSITE-ProRule" id="PRU00042"/>
    </source>
</evidence>
<dbReference type="Proteomes" id="UP001642540">
    <property type="component" value="Unassembled WGS sequence"/>
</dbReference>
<feature type="region of interest" description="Disordered" evidence="2">
    <location>
        <begin position="80"/>
        <end position="108"/>
    </location>
</feature>
<name>A0ABP1QCX3_9HEXA</name>
<evidence type="ECO:0000259" key="3">
    <source>
        <dbReference type="PROSITE" id="PS50157"/>
    </source>
</evidence>
<keyword evidence="1" id="KW-0863">Zinc-finger</keyword>
<proteinExistence type="predicted"/>
<keyword evidence="5" id="KW-1185">Reference proteome</keyword>
<evidence type="ECO:0000313" key="5">
    <source>
        <dbReference type="Proteomes" id="UP001642540"/>
    </source>
</evidence>
<dbReference type="EMBL" id="CAXLJM020000030">
    <property type="protein sequence ID" value="CAL8098692.1"/>
    <property type="molecule type" value="Genomic_DNA"/>
</dbReference>
<evidence type="ECO:0000256" key="2">
    <source>
        <dbReference type="SAM" id="MobiDB-lite"/>
    </source>
</evidence>
<feature type="domain" description="C2H2-type" evidence="3">
    <location>
        <begin position="170"/>
        <end position="193"/>
    </location>
</feature>
<sequence>MAKVMSLPATPAAASSTASENQADPSNSSTSTTQPNLLQLEINMRMETMIKLQEAALEESKRIQKLMAMLYGVGIKVEVENSPSNSDNEDEWETPARPATPETDFDSQMTSIFSPTSDTKWHENQTLHGLQKTTFTPTGKQIWICYCKRVLTSYPKMHSHFVKRTQPKRLQCKSCWKRFHLGYQLKKHCKKVHGISVYVCSMCFFQFWIKEEFHKHLETSLFETDCAIRLREKRRKHEPHFTPLKEGTYGMLSVRQTEGNYDEFEYIY</sequence>
<comment type="caution">
    <text evidence="4">The sequence shown here is derived from an EMBL/GenBank/DDBJ whole genome shotgun (WGS) entry which is preliminary data.</text>
</comment>
<feature type="compositionally biased region" description="Low complexity" evidence="2">
    <location>
        <begin position="8"/>
        <end position="36"/>
    </location>
</feature>
<feature type="region of interest" description="Disordered" evidence="2">
    <location>
        <begin position="1"/>
        <end position="36"/>
    </location>
</feature>
<reference evidence="4 5" key="1">
    <citation type="submission" date="2024-08" db="EMBL/GenBank/DDBJ databases">
        <authorList>
            <person name="Cucini C."/>
            <person name="Frati F."/>
        </authorList>
    </citation>
    <scope>NUCLEOTIDE SEQUENCE [LARGE SCALE GENOMIC DNA]</scope>
</reference>
<dbReference type="InterPro" id="IPR013087">
    <property type="entry name" value="Znf_C2H2_type"/>
</dbReference>
<accession>A0ABP1QCX3</accession>
<protein>
    <recommendedName>
        <fullName evidence="3">C2H2-type domain-containing protein</fullName>
    </recommendedName>
</protein>
<dbReference type="PROSITE" id="PS00028">
    <property type="entry name" value="ZINC_FINGER_C2H2_1"/>
    <property type="match status" value="1"/>
</dbReference>
<dbReference type="PROSITE" id="PS50157">
    <property type="entry name" value="ZINC_FINGER_C2H2_2"/>
    <property type="match status" value="1"/>
</dbReference>
<keyword evidence="1" id="KW-0479">Metal-binding</keyword>